<comment type="caution">
    <text evidence="2">The sequence shown here is derived from an EMBL/GenBank/DDBJ whole genome shotgun (WGS) entry which is preliminary data.</text>
</comment>
<organism evidence="2 3">
    <name type="scientific">Adiantum capillus-veneris</name>
    <name type="common">Maidenhair fern</name>
    <dbReference type="NCBI Taxonomy" id="13818"/>
    <lineage>
        <taxon>Eukaryota</taxon>
        <taxon>Viridiplantae</taxon>
        <taxon>Streptophyta</taxon>
        <taxon>Embryophyta</taxon>
        <taxon>Tracheophyta</taxon>
        <taxon>Polypodiopsida</taxon>
        <taxon>Polypodiidae</taxon>
        <taxon>Polypodiales</taxon>
        <taxon>Pteridineae</taxon>
        <taxon>Pteridaceae</taxon>
        <taxon>Vittarioideae</taxon>
        <taxon>Adiantum</taxon>
    </lineage>
</organism>
<sequence>MVEQEVVKACFGKLHPPPNRRASSSYPTFSLHYMLLRKRLAGKELGSALKKIHSKDTETGGEAAHQVSMSSNASLIEMDIHQQS</sequence>
<reference evidence="2" key="1">
    <citation type="submission" date="2021-01" db="EMBL/GenBank/DDBJ databases">
        <title>Adiantum capillus-veneris genome.</title>
        <authorList>
            <person name="Fang Y."/>
            <person name="Liao Q."/>
        </authorList>
    </citation>
    <scope>NUCLEOTIDE SEQUENCE</scope>
    <source>
        <strain evidence="2">H3</strain>
        <tissue evidence="2">Leaf</tissue>
    </source>
</reference>
<keyword evidence="3" id="KW-1185">Reference proteome</keyword>
<dbReference type="EMBL" id="JABFUD020000014">
    <property type="protein sequence ID" value="KAI5070647.1"/>
    <property type="molecule type" value="Genomic_DNA"/>
</dbReference>
<accession>A0A9D4UND6</accession>
<proteinExistence type="predicted"/>
<protein>
    <submittedName>
        <fullName evidence="2">Uncharacterized protein</fullName>
    </submittedName>
</protein>
<feature type="region of interest" description="Disordered" evidence="1">
    <location>
        <begin position="56"/>
        <end position="84"/>
    </location>
</feature>
<dbReference type="AlphaFoldDB" id="A0A9D4UND6"/>
<name>A0A9D4UND6_ADICA</name>
<evidence type="ECO:0000313" key="3">
    <source>
        <dbReference type="Proteomes" id="UP000886520"/>
    </source>
</evidence>
<gene>
    <name evidence="2" type="ORF">GOP47_0014990</name>
</gene>
<evidence type="ECO:0000313" key="2">
    <source>
        <dbReference type="EMBL" id="KAI5070647.1"/>
    </source>
</evidence>
<dbReference type="Proteomes" id="UP000886520">
    <property type="component" value="Chromosome 14"/>
</dbReference>
<evidence type="ECO:0000256" key="1">
    <source>
        <dbReference type="SAM" id="MobiDB-lite"/>
    </source>
</evidence>